<name>A0A7S7SMZ1_PALFE</name>
<evidence type="ECO:0008006" key="5">
    <source>
        <dbReference type="Google" id="ProtNLM"/>
    </source>
</evidence>
<dbReference type="Proteomes" id="UP000593892">
    <property type="component" value="Chromosome"/>
</dbReference>
<dbReference type="RefSeq" id="WP_194452107.1">
    <property type="nucleotide sequence ID" value="NZ_CP063849.1"/>
</dbReference>
<keyword evidence="4" id="KW-1185">Reference proteome</keyword>
<dbReference type="KEGG" id="pfer:IRI77_10950"/>
<feature type="region of interest" description="Disordered" evidence="1">
    <location>
        <begin position="39"/>
        <end position="58"/>
    </location>
</feature>
<evidence type="ECO:0000256" key="2">
    <source>
        <dbReference type="SAM" id="SignalP"/>
    </source>
</evidence>
<evidence type="ECO:0000313" key="3">
    <source>
        <dbReference type="EMBL" id="QOY90443.1"/>
    </source>
</evidence>
<dbReference type="InterPro" id="IPR023393">
    <property type="entry name" value="START-like_dom_sf"/>
</dbReference>
<feature type="chain" id="PRO_5032266786" description="START domain-containing protein" evidence="2">
    <location>
        <begin position="17"/>
        <end position="255"/>
    </location>
</feature>
<reference evidence="3 4" key="1">
    <citation type="submission" date="2020-10" db="EMBL/GenBank/DDBJ databases">
        <title>Complete genome sequence of Paludibaculum fermentans P105T, a facultatively anaerobic acidobacterium capable of dissimilatory Fe(III) reduction.</title>
        <authorList>
            <person name="Dedysh S.N."/>
            <person name="Beletsky A.V."/>
            <person name="Kulichevskaya I.S."/>
            <person name="Mardanov A.V."/>
            <person name="Ravin N.V."/>
        </authorList>
    </citation>
    <scope>NUCLEOTIDE SEQUENCE [LARGE SCALE GENOMIC DNA]</scope>
    <source>
        <strain evidence="3 4">P105</strain>
    </source>
</reference>
<evidence type="ECO:0000256" key="1">
    <source>
        <dbReference type="SAM" id="MobiDB-lite"/>
    </source>
</evidence>
<keyword evidence="2" id="KW-0732">Signal</keyword>
<feature type="compositionally biased region" description="Polar residues" evidence="1">
    <location>
        <begin position="39"/>
        <end position="57"/>
    </location>
</feature>
<accession>A0A7S7SMZ1</accession>
<gene>
    <name evidence="3" type="ORF">IRI77_10950</name>
</gene>
<dbReference type="AlphaFoldDB" id="A0A7S7SMZ1"/>
<dbReference type="Gene3D" id="3.30.530.20">
    <property type="match status" value="1"/>
</dbReference>
<evidence type="ECO:0000313" key="4">
    <source>
        <dbReference type="Proteomes" id="UP000593892"/>
    </source>
</evidence>
<protein>
    <recommendedName>
        <fullName evidence="5">START domain-containing protein</fullName>
    </recommendedName>
</protein>
<sequence>MKSLLAFLLLPASMFAVELSPKTLAEFRAYMEVADRSVQNRPHTKNSHLPVTATSGPQIMPYDTKGPRGLTAGLVHDWVGAIFVPNAKAADAVAVLQDVNRYKEIYSPDVIDSRVVKRDGDHIFAFMRVLKKKVITVVLDTEYDVEYRNKGNGRYEVWSRSTRIAEVEHAGHEQEHSKPPDTGYGFLWRLNSYWLIEERDGGVYMECRAISLTRDIPLGVAWAVKPMVTSLPRESLLVTLEGTRAAVEARVKKDL</sequence>
<dbReference type="EMBL" id="CP063849">
    <property type="protein sequence ID" value="QOY90443.1"/>
    <property type="molecule type" value="Genomic_DNA"/>
</dbReference>
<feature type="signal peptide" evidence="2">
    <location>
        <begin position="1"/>
        <end position="16"/>
    </location>
</feature>
<proteinExistence type="predicted"/>
<organism evidence="3 4">
    <name type="scientific">Paludibaculum fermentans</name>
    <dbReference type="NCBI Taxonomy" id="1473598"/>
    <lineage>
        <taxon>Bacteria</taxon>
        <taxon>Pseudomonadati</taxon>
        <taxon>Acidobacteriota</taxon>
        <taxon>Terriglobia</taxon>
        <taxon>Bryobacterales</taxon>
        <taxon>Bryobacteraceae</taxon>
        <taxon>Paludibaculum</taxon>
    </lineage>
</organism>